<keyword evidence="4" id="KW-1185">Reference proteome</keyword>
<evidence type="ECO:0000313" key="4">
    <source>
        <dbReference type="Proteomes" id="UP000216311"/>
    </source>
</evidence>
<dbReference type="InterPro" id="IPR001173">
    <property type="entry name" value="Glyco_trans_2-like"/>
</dbReference>
<organism evidence="3 4">
    <name type="scientific">Enemella dayhoffiae</name>
    <dbReference type="NCBI Taxonomy" id="2016507"/>
    <lineage>
        <taxon>Bacteria</taxon>
        <taxon>Bacillati</taxon>
        <taxon>Actinomycetota</taxon>
        <taxon>Actinomycetes</taxon>
        <taxon>Propionibacteriales</taxon>
        <taxon>Propionibacteriaceae</taxon>
        <taxon>Enemella</taxon>
    </lineage>
</organism>
<accession>A0A255HF95</accession>
<dbReference type="InterPro" id="IPR029044">
    <property type="entry name" value="Nucleotide-diphossugar_trans"/>
</dbReference>
<sequence>MVRGHRPGRRTARAAPASVRLRVDQLLDRPPASPGGAPRPGDDRARSAAPGHAHPGRTGPGGRRRGRGAARSRAYAHRARAPAGPRHGRGAGRLPGFLGHDVVTAEPVRLDRGWTVPGNRWDLLAGVPAAGPPAVSVVVPYFRDQAGLDRIVAALEAQDHPRELLELVVADDGSPEPPRLETALRHRLVRQDDHGFRAAAARNLGLAAAEGEVVAFLDGDCVPEPGWLTALTRLPALAPEALVVGRREHRSGGRVLPDPGWLADGYAATANLLHADDGSWRFMISANLAGHREFLRELGGFDGSLVGYGGEDWELAARAWSAGALLAHEPAAVVVHDGPDWAGRPEDHRAQKNAESLALATRMASRFARPRAFGAPLLTARLGSGSVPAALVCVDSLLDAVPLSVVAVPDVVLRALPSDPRIVRDLPPQRPRPHPGRPVAPWQLELTEPVRFTGALRDLIDQLGGRPDPPGRVTGQGWELTSARARARLERTGQWLFDTVRADSLTDLEIGAPLPPDPDLEGWFGGWWS</sequence>
<dbReference type="PANTHER" id="PTHR43685">
    <property type="entry name" value="GLYCOSYLTRANSFERASE"/>
    <property type="match status" value="1"/>
</dbReference>
<dbReference type="InterPro" id="IPR050834">
    <property type="entry name" value="Glycosyltransf_2"/>
</dbReference>
<proteinExistence type="predicted"/>
<dbReference type="PANTHER" id="PTHR43685:SF3">
    <property type="entry name" value="SLR2126 PROTEIN"/>
    <property type="match status" value="1"/>
</dbReference>
<feature type="domain" description="Glycosyltransferase 2-like" evidence="2">
    <location>
        <begin position="136"/>
        <end position="298"/>
    </location>
</feature>
<name>A0A255HF95_9ACTN</name>
<gene>
    <name evidence="3" type="ORF">CGZ93_00600</name>
</gene>
<dbReference type="Pfam" id="PF00535">
    <property type="entry name" value="Glycos_transf_2"/>
    <property type="match status" value="1"/>
</dbReference>
<evidence type="ECO:0000259" key="2">
    <source>
        <dbReference type="Pfam" id="PF00535"/>
    </source>
</evidence>
<dbReference type="EMBL" id="NMVQ01000001">
    <property type="protein sequence ID" value="OYO25004.1"/>
    <property type="molecule type" value="Genomic_DNA"/>
</dbReference>
<feature type="compositionally biased region" description="Basic residues" evidence="1">
    <location>
        <begin position="62"/>
        <end position="90"/>
    </location>
</feature>
<evidence type="ECO:0000313" key="3">
    <source>
        <dbReference type="EMBL" id="OYO25004.1"/>
    </source>
</evidence>
<feature type="compositionally biased region" description="Low complexity" evidence="1">
    <location>
        <begin position="48"/>
        <end position="57"/>
    </location>
</feature>
<feature type="region of interest" description="Disordered" evidence="1">
    <location>
        <begin position="1"/>
        <end position="93"/>
    </location>
</feature>
<evidence type="ECO:0000256" key="1">
    <source>
        <dbReference type="SAM" id="MobiDB-lite"/>
    </source>
</evidence>
<dbReference type="GO" id="GO:0016740">
    <property type="term" value="F:transferase activity"/>
    <property type="evidence" value="ECO:0007669"/>
    <property type="project" value="UniProtKB-KW"/>
</dbReference>
<reference evidence="3 4" key="1">
    <citation type="submission" date="2017-07" db="EMBL/GenBank/DDBJ databases">
        <title>Draft whole genome sequences of clinical Proprionibacteriaceae strains.</title>
        <authorList>
            <person name="Bernier A.-M."/>
            <person name="Bernard K."/>
            <person name="Domingo M.-C."/>
        </authorList>
    </citation>
    <scope>NUCLEOTIDE SEQUENCE [LARGE SCALE GENOMIC DNA]</scope>
    <source>
        <strain evidence="3 4">NML 130396</strain>
    </source>
</reference>
<comment type="caution">
    <text evidence="3">The sequence shown here is derived from an EMBL/GenBank/DDBJ whole genome shotgun (WGS) entry which is preliminary data.</text>
</comment>
<keyword evidence="3" id="KW-0808">Transferase</keyword>
<protein>
    <submittedName>
        <fullName evidence="3">Glycosyltransferase</fullName>
    </submittedName>
</protein>
<dbReference type="Gene3D" id="3.90.550.10">
    <property type="entry name" value="Spore Coat Polysaccharide Biosynthesis Protein SpsA, Chain A"/>
    <property type="match status" value="1"/>
</dbReference>
<feature type="compositionally biased region" description="Basic residues" evidence="1">
    <location>
        <begin position="1"/>
        <end position="12"/>
    </location>
</feature>
<dbReference type="SUPFAM" id="SSF53448">
    <property type="entry name" value="Nucleotide-diphospho-sugar transferases"/>
    <property type="match status" value="1"/>
</dbReference>
<dbReference type="OrthoDB" id="153025at2"/>
<dbReference type="Proteomes" id="UP000216311">
    <property type="component" value="Unassembled WGS sequence"/>
</dbReference>
<dbReference type="AlphaFoldDB" id="A0A255HF95"/>